<keyword evidence="4" id="KW-1185">Reference proteome</keyword>
<evidence type="ECO:0000256" key="1">
    <source>
        <dbReference type="SAM" id="SignalP"/>
    </source>
</evidence>
<evidence type="ECO:0000313" key="3">
    <source>
        <dbReference type="EMBL" id="STX32038.1"/>
    </source>
</evidence>
<dbReference type="Proteomes" id="UP000054735">
    <property type="component" value="Unassembled WGS sequence"/>
</dbReference>
<dbReference type="STRING" id="28083.Lbir_3022"/>
<gene>
    <name evidence="2" type="ORF">Lbir_3022</name>
    <name evidence="3" type="ORF">NCTC12437_01816</name>
</gene>
<keyword evidence="1" id="KW-0732">Signal</keyword>
<dbReference type="EMBL" id="UGNW01000001">
    <property type="protein sequence ID" value="STX32038.1"/>
    <property type="molecule type" value="Genomic_DNA"/>
</dbReference>
<dbReference type="RefSeq" id="WP_058525017.1">
    <property type="nucleotide sequence ID" value="NZ_CAAAHV010000025.1"/>
</dbReference>
<reference evidence="3 5" key="2">
    <citation type="submission" date="2018-06" db="EMBL/GenBank/DDBJ databases">
        <authorList>
            <consortium name="Pathogen Informatics"/>
            <person name="Doyle S."/>
        </authorList>
    </citation>
    <scope>NUCLEOTIDE SEQUENCE [LARGE SCALE GENOMIC DNA]</scope>
    <source>
        <strain evidence="3 5">NCTC12437</strain>
    </source>
</reference>
<name>A0A378I9Y4_9GAMM</name>
<feature type="signal peptide" evidence="1">
    <location>
        <begin position="1"/>
        <end position="21"/>
    </location>
</feature>
<evidence type="ECO:0000313" key="5">
    <source>
        <dbReference type="Proteomes" id="UP000255066"/>
    </source>
</evidence>
<sequence length="120" mass="13547">MGRINMKLLIVLLLFPMTVFASEKTLSCSMPGLAGGIQFTLDGKSDSLPEVDFPYEVKTTAFSMRDDNLLLIAMDSEDKSRPRLFISAQWEKQSKSWQGQFFADFGGHQLQFENGKIECK</sequence>
<protein>
    <recommendedName>
        <fullName evidence="6">C-type lysozyme inhibitor domain-containing protein</fullName>
    </recommendedName>
</protein>
<reference evidence="2 4" key="1">
    <citation type="submission" date="2015-11" db="EMBL/GenBank/DDBJ databases">
        <title>Genomic analysis of 38 Legionella species identifies large and diverse effector repertoires.</title>
        <authorList>
            <person name="Burstein D."/>
            <person name="Amaro F."/>
            <person name="Zusman T."/>
            <person name="Lifshitz Z."/>
            <person name="Cohen O."/>
            <person name="Gilbert J.A."/>
            <person name="Pupko T."/>
            <person name="Shuman H.A."/>
            <person name="Segal G."/>
        </authorList>
    </citation>
    <scope>NUCLEOTIDE SEQUENCE [LARGE SCALE GENOMIC DNA]</scope>
    <source>
        <strain evidence="2 4">CDC#1407-AL-14</strain>
    </source>
</reference>
<evidence type="ECO:0008006" key="6">
    <source>
        <dbReference type="Google" id="ProtNLM"/>
    </source>
</evidence>
<organism evidence="3 5">
    <name type="scientific">Legionella birminghamensis</name>
    <dbReference type="NCBI Taxonomy" id="28083"/>
    <lineage>
        <taxon>Bacteria</taxon>
        <taxon>Pseudomonadati</taxon>
        <taxon>Pseudomonadota</taxon>
        <taxon>Gammaproteobacteria</taxon>
        <taxon>Legionellales</taxon>
        <taxon>Legionellaceae</taxon>
        <taxon>Legionella</taxon>
    </lineage>
</organism>
<proteinExistence type="predicted"/>
<evidence type="ECO:0000313" key="4">
    <source>
        <dbReference type="Proteomes" id="UP000054735"/>
    </source>
</evidence>
<accession>A0A378I9Y4</accession>
<dbReference type="OrthoDB" id="8450433at2"/>
<evidence type="ECO:0000313" key="2">
    <source>
        <dbReference type="EMBL" id="KTC67774.1"/>
    </source>
</evidence>
<dbReference type="Proteomes" id="UP000255066">
    <property type="component" value="Unassembled WGS sequence"/>
</dbReference>
<dbReference type="EMBL" id="LNXT01000049">
    <property type="protein sequence ID" value="KTC67774.1"/>
    <property type="molecule type" value="Genomic_DNA"/>
</dbReference>
<dbReference type="AlphaFoldDB" id="A0A378I9Y4"/>
<feature type="chain" id="PRO_5017053067" description="C-type lysozyme inhibitor domain-containing protein" evidence="1">
    <location>
        <begin position="22"/>
        <end position="120"/>
    </location>
</feature>